<keyword evidence="14" id="KW-1038">Host endoplasmic reticulum</keyword>
<evidence type="ECO:0000256" key="4">
    <source>
        <dbReference type="ARBA" id="ARBA00004328"/>
    </source>
</evidence>
<protein>
    <recommendedName>
        <fullName evidence="7">RNA-directed RNA polymerase L</fullName>
        <ecNumber evidence="6">2.7.7.48</ecNumber>
    </recommendedName>
    <alternativeName>
        <fullName evidence="16">Large structural protein</fullName>
    </alternativeName>
    <alternativeName>
        <fullName evidence="18">Replicase</fullName>
    </alternativeName>
    <alternativeName>
        <fullName evidence="17">Transcriptase</fullName>
    </alternativeName>
</protein>
<dbReference type="Proteomes" id="UP000288989">
    <property type="component" value="Genome"/>
</dbReference>
<keyword evidence="23" id="KW-1185">Reference proteome</keyword>
<evidence type="ECO:0000256" key="12">
    <source>
        <dbReference type="ARBA" id="ARBA00022842"/>
    </source>
</evidence>
<dbReference type="GO" id="GO:0003968">
    <property type="term" value="F:RNA-directed RNA polymerase activity"/>
    <property type="evidence" value="ECO:0007669"/>
    <property type="project" value="UniProtKB-KW"/>
</dbReference>
<evidence type="ECO:0000256" key="8">
    <source>
        <dbReference type="ARBA" id="ARBA00022679"/>
    </source>
</evidence>
<evidence type="ECO:0000256" key="6">
    <source>
        <dbReference type="ARBA" id="ARBA00012494"/>
    </source>
</evidence>
<keyword evidence="8" id="KW-0808">Transferase</keyword>
<gene>
    <name evidence="22" type="primary">L</name>
</gene>
<evidence type="ECO:0000256" key="20">
    <source>
        <dbReference type="ARBA" id="ARBA00046037"/>
    </source>
</evidence>
<dbReference type="GO" id="GO:0044423">
    <property type="term" value="C:virion component"/>
    <property type="evidence" value="ECO:0007669"/>
    <property type="project" value="UniProtKB-KW"/>
</dbReference>
<dbReference type="GeneID" id="41324490"/>
<dbReference type="InterPro" id="IPR022531">
    <property type="entry name" value="L_PA-C-like"/>
</dbReference>
<evidence type="ECO:0000256" key="14">
    <source>
        <dbReference type="ARBA" id="ARBA00023184"/>
    </source>
</evidence>
<comment type="cofactor">
    <cofactor evidence="2">
        <name>Mg(2+)</name>
        <dbReference type="ChEBI" id="CHEBI:18420"/>
    </cofactor>
</comment>
<dbReference type="Pfam" id="PF15518">
    <property type="entry name" value="L_protein_N"/>
    <property type="match status" value="1"/>
</dbReference>
<sequence>MEPILSRIGNFQGFQKPQVQHHEADLFNTALPSFQVSNTKAGLSLDVNLEDLDRESTVGSTITKDQVIPMDQILNFVHDFTVAHLTKSTDSRFSEAFPLIGDGFDGHTPDDIIITPGQRVFVVEYTTNRGNERQAEQAAYTKFAKYELACQNRSSIMPIMLCVISVHRDGVWSNLPLTQAEVDELVFRFRLAVAIFGEIREMSPDALKDDPELSKTEREVLGIISQIPLDWEKTSKAFPAFQESTIMGFLRSPEDEEYVNSVIAQCTDKAAQDLIRESHMDTSEDLGERLRLNRELTEMAIDARMVEYTDGRSMRHEKDRKSTVQFPPWVMTEGPEGKDLSSLMDVDARGESPMAKVWSSVVRNSCTEEIQRMDDDPEEELRLALENSMGSSDQRRQYHRTTLTLEESERVYAATLGVEAKKYKDFPLVQDARARSKLPFSPEHDTNDISRYIFAEGQDFKADEYLYSPCMADSELRKKAAKIHQPTLLQNEGTNEWITNHDNFLQSPMGSWLQLVSSVGSELAASVKQHCKPGQFIVKRLLNSGLYLLIKPTNSDSHIFVSMALDKNYWLRDLSGADCFKPYEDVGGLLVTDFVSFKVSKLTNLCKSDSVLSAAACFWAEQYGIKPWLTWSEDGLSSDSPQNREARSMFRLTLLVHFEDKAVTEELQTMLRYVMMEGFVSQPEIPKPAKMTTKLPKVLRTPLQVWLLSRVTCTMRVLSNRPFSLIRSGKTVRWTNLFNPYTGAKIGSLQTLVSCWYTGYFKNKEEPPEVSGLSKLYEKIIELESAKPKDDRFLGKQDPVKPAMHEYSVSYLKRCCAHAKNLLKRLYGQDFMRDIDNDILSRFCHLTLESMATLKATSNFDSSWYVHSENKGRTYSRSKVITKVAPLTRAGKRLVIEAFQESMNMIETNGCMHVCLFKKNQHGGLREIYVMGFEERIVQLCVETIARSICKLFPSETLNNPKNKTRIPETHGSRARKHCGSAIWTSGTSDDARKWNQGHYVVKFAQLLCSFTQPKWWPIIIRGCSMFTKKRMMLDPKFMDILDRHTELNLEDEFATTLFKAYHGEVTVPWFRKGCSYLETETGMMQGILHNTSSLLHTVHQEFVRTLTFKMFRSRIGQDFSSKVVCDVMQGSDDSAMIISFPSEDPEILARAKVVSATCFRIKRLLGVFLAIYPSEKSTTNTDFLLEYNSEFFFHLQHIRPTVRWVAASMSIPEVETLIARQEESYNLLASTVEGGASFSLAACVQQCQATLHYRLFGMGVSSLFEHYAKHIIRWRDPGLGFFLLDNPYIAGLGGVRYNLFKAVTRTELGCRYSWFLKGLRGSQALSDEQNALVTESCTVSPGGAIVQTSVIRWGNRKKYERLLQSMDLPTEWEDIINKNPIILYRAPQSGEEALIRICEKMHSPGIASSLSKGNVIPRVMASSVYALSAAIYQDIKKMPGSPLGDGKYSLLSRVIAFETSGILTRLEPEDIIFLFPNIEELEKLDEIAFDRGAIQIRPRSSMRESTQTRVQVLGDSNQYRVSPDKLVSDKWFQTQRSKVSRTLFDDLWGRLRATISWLRDTPEETLEASPLASHVQIRNFLARMDSKPRFLSITGAPVKKRSGLSKMLSVLRDNFARDAILADIEDHVGLSKHTATELVKHSLFCALQGPYTDSTKEQLTQYFLGRLPEIPLKDQDGKTRSNVLAIFQKFVSSEQSVIQDIIRVGAGIVGGFTRPQRATKRDGKFHYHGPGTWRGVMDGVQVQIDIDNREQEPPQLVAVTVSGTQTPWAIIPSLQSWCSDMGVLNSCDVRSKSRPGAKFWIYGFRMSGPSSPYGVPVYIVSYRISDELSKSDIPISMKVRNSTINLYTRSRFTHADLHILSYTASDQDISSASIAALRKCEDQLELDLLKREPTCSWFNCKPLDIGMVEALAQVLDGRRSLPRHLDKERLSSIFKMSCESSLRARIGGLPILAEVKVEDNSNFSLQDMIGEVILSLKSDELFEQAVEGMELPNIISDLDFEGEFDLSGIEAFGPSYYKELSNLSLMSHPLMDGFVEHVLDTIGQREIRRVLSQARCKPSHYDICCVLFRVLGRDPARIKKDVFDRLPASEVEDDMLG</sequence>
<evidence type="ECO:0000259" key="21">
    <source>
        <dbReference type="PROSITE" id="PS50525"/>
    </source>
</evidence>
<comment type="function">
    <text evidence="20">RNA-dependent RNA polymerase, which is responsible for the replication and transcription of the viral RNA genome using antigenomic RNA as an intermediate. During transcription, synthesizes subgenomic RNAs and assures their capping by a cap-snatching mechanism, which involves the endonuclease activity cleaving the host capped pre-mRNAs. These short capped RNAs are then used as primers for viral transcription. The 3'-end of subgenomic mRNAs molecules are not polyadenylated. During replication, the polymerase binds the 5' and 3' vRNA extremities at distinct sites. In turn, significant conformational changes occur in the polymerase and in vRNA to initiate active RNA synthesis. As a consequence of the use of the same enzyme for both transcription and replication, these mechanisms need to be well coordinated.</text>
</comment>
<dbReference type="EMBL" id="LC063770">
    <property type="protein sequence ID" value="BBE15818.1"/>
    <property type="molecule type" value="Viral_cRNA"/>
</dbReference>
<comment type="cofactor">
    <cofactor evidence="1">
        <name>Mn(2+)</name>
        <dbReference type="ChEBI" id="CHEBI:29035"/>
    </cofactor>
</comment>
<keyword evidence="9" id="KW-0479">Metal-binding</keyword>
<dbReference type="GO" id="GO:0044177">
    <property type="term" value="C:host cell Golgi apparatus"/>
    <property type="evidence" value="ECO:0007669"/>
    <property type="project" value="UniProtKB-SubCell"/>
</dbReference>
<organism evidence="22 23">
    <name type="scientific">Mukawa virus</name>
    <dbReference type="NCBI Taxonomy" id="1569922"/>
    <lineage>
        <taxon>Viruses</taxon>
        <taxon>Riboviria</taxon>
        <taxon>Orthornavirae</taxon>
        <taxon>Negarnaviricota</taxon>
        <taxon>Polyploviricotina</taxon>
        <taxon>Bunyaviricetes</taxon>
        <taxon>Hareavirales</taxon>
        <taxon>Phenuiviridae</taxon>
        <taxon>Phlebovirus</taxon>
        <taxon>Phlebovirus mukawaense</taxon>
    </lineage>
</organism>
<dbReference type="GO" id="GO:0046872">
    <property type="term" value="F:metal ion binding"/>
    <property type="evidence" value="ECO:0007669"/>
    <property type="project" value="UniProtKB-KW"/>
</dbReference>
<dbReference type="RefSeq" id="YP_009666332.1">
    <property type="nucleotide sequence ID" value="NC_043510.1"/>
</dbReference>
<evidence type="ECO:0000256" key="17">
    <source>
        <dbReference type="ARBA" id="ARBA00030436"/>
    </source>
</evidence>
<comment type="similarity">
    <text evidence="19">Belongs to the Bunyavirales RNA polymerase family.</text>
</comment>
<evidence type="ECO:0000256" key="1">
    <source>
        <dbReference type="ARBA" id="ARBA00001936"/>
    </source>
</evidence>
<comment type="subcellular location">
    <subcellularLocation>
        <location evidence="3">Host Golgi apparatus</location>
    </subcellularLocation>
    <subcellularLocation>
        <location evidence="5">Host endoplasmic reticulum-Golgi intermediate compartment</location>
    </subcellularLocation>
    <subcellularLocation>
        <location evidence="4">Virion</location>
    </subcellularLocation>
</comment>
<proteinExistence type="inferred from homology"/>
<evidence type="ECO:0000256" key="16">
    <source>
        <dbReference type="ARBA" id="ARBA00030285"/>
    </source>
</evidence>
<evidence type="ECO:0000256" key="13">
    <source>
        <dbReference type="ARBA" id="ARBA00022844"/>
    </source>
</evidence>
<keyword evidence="12" id="KW-0460">Magnesium</keyword>
<dbReference type="GO" id="GO:0016787">
    <property type="term" value="F:hydrolase activity"/>
    <property type="evidence" value="ECO:0007669"/>
    <property type="project" value="UniProtKB-KW"/>
</dbReference>
<evidence type="ECO:0000256" key="7">
    <source>
        <dbReference type="ARBA" id="ARBA00018602"/>
    </source>
</evidence>
<dbReference type="GO" id="GO:0039694">
    <property type="term" value="P:viral RNA genome replication"/>
    <property type="evidence" value="ECO:0007669"/>
    <property type="project" value="InterPro"/>
</dbReference>
<dbReference type="InterPro" id="IPR007099">
    <property type="entry name" value="RNA-dir_pol_NSvirus"/>
</dbReference>
<keyword evidence="11" id="KW-1040">Host Golgi apparatus</keyword>
<keyword evidence="22" id="KW-0548">Nucleotidyltransferase</keyword>
<dbReference type="PROSITE" id="PS50525">
    <property type="entry name" value="RDRP_SSRNA_NEG_SEG"/>
    <property type="match status" value="1"/>
</dbReference>
<keyword evidence="13" id="KW-0946">Virion</keyword>
<dbReference type="EC" id="2.7.7.48" evidence="6"/>
<dbReference type="Pfam" id="PF04196">
    <property type="entry name" value="Bunya_RdRp"/>
    <property type="match status" value="1"/>
</dbReference>
<dbReference type="Pfam" id="PF12603">
    <property type="entry name" value="L_PA-C-like"/>
    <property type="match status" value="1"/>
</dbReference>
<evidence type="ECO:0000256" key="10">
    <source>
        <dbReference type="ARBA" id="ARBA00022801"/>
    </source>
</evidence>
<keyword evidence="10" id="KW-0378">Hydrolase</keyword>
<name>A0A2Z6FB03_9VIRU</name>
<keyword evidence="15" id="KW-0464">Manganese</keyword>
<evidence type="ECO:0000256" key="5">
    <source>
        <dbReference type="ARBA" id="ARBA00004452"/>
    </source>
</evidence>
<evidence type="ECO:0000256" key="15">
    <source>
        <dbReference type="ARBA" id="ARBA00023211"/>
    </source>
</evidence>
<keyword evidence="22" id="KW-0696">RNA-directed RNA polymerase</keyword>
<dbReference type="GO" id="GO:0044172">
    <property type="term" value="C:host cell endoplasmic reticulum-Golgi intermediate compartment"/>
    <property type="evidence" value="ECO:0007669"/>
    <property type="project" value="UniProtKB-SubCell"/>
</dbReference>
<evidence type="ECO:0000256" key="9">
    <source>
        <dbReference type="ARBA" id="ARBA00022723"/>
    </source>
</evidence>
<evidence type="ECO:0000256" key="11">
    <source>
        <dbReference type="ARBA" id="ARBA00022812"/>
    </source>
</evidence>
<evidence type="ECO:0000256" key="2">
    <source>
        <dbReference type="ARBA" id="ARBA00001946"/>
    </source>
</evidence>
<dbReference type="KEGG" id="vg:41324490"/>
<dbReference type="GO" id="GO:0006351">
    <property type="term" value="P:DNA-templated transcription"/>
    <property type="evidence" value="ECO:0007669"/>
    <property type="project" value="InterPro"/>
</dbReference>
<reference evidence="22" key="1">
    <citation type="journal article" date="2018" name="MSphere">
        <title>The Unique Phylogenetic Position of a Novel Tick-Borne Phlebovirus Ensures an Ixodid Origin of the Genus Phlebovirus.</title>
        <authorList>
            <person name="Matsuno K."/>
            <person name="Kajihara M."/>
            <person name="Nakao R."/>
            <person name="Nao N."/>
            <person name="Mori-Kajihara A."/>
            <person name="Muramatsu M."/>
            <person name="Qiu Y."/>
            <person name="Torii S."/>
            <person name="Igarashi M."/>
            <person name="Kasajima N."/>
            <person name="Mizuma K."/>
            <person name="Yoshii K."/>
            <person name="Sawa H."/>
            <person name="Sugimoto C."/>
            <person name="Takada A."/>
            <person name="Ebihara H."/>
        </authorList>
    </citation>
    <scope>NUCLEOTIDE SEQUENCE [LARGE SCALE GENOMIC DNA]</scope>
    <source>
        <strain evidence="22">MKW73</strain>
    </source>
</reference>
<evidence type="ECO:0000256" key="19">
    <source>
        <dbReference type="ARBA" id="ARBA00034123"/>
    </source>
</evidence>
<dbReference type="InterPro" id="IPR007322">
    <property type="entry name" value="RNA_pol_bunyavir"/>
</dbReference>
<evidence type="ECO:0000313" key="23">
    <source>
        <dbReference type="Proteomes" id="UP000288989"/>
    </source>
</evidence>
<dbReference type="InterPro" id="IPR029124">
    <property type="entry name" value="L_protein_N"/>
</dbReference>
<evidence type="ECO:0000256" key="18">
    <source>
        <dbReference type="ARBA" id="ARBA00031012"/>
    </source>
</evidence>
<feature type="domain" description="RdRp catalytic" evidence="21">
    <location>
        <begin position="975"/>
        <end position="1179"/>
    </location>
</feature>
<evidence type="ECO:0000256" key="3">
    <source>
        <dbReference type="ARBA" id="ARBA00004136"/>
    </source>
</evidence>
<evidence type="ECO:0000313" key="22">
    <source>
        <dbReference type="EMBL" id="BBE15818.1"/>
    </source>
</evidence>
<accession>A0A2Z6FB03</accession>